<organism evidence="2 3">
    <name type="scientific">Methanospirillum lacunae</name>
    <dbReference type="NCBI Taxonomy" id="668570"/>
    <lineage>
        <taxon>Archaea</taxon>
        <taxon>Methanobacteriati</taxon>
        <taxon>Methanobacteriota</taxon>
        <taxon>Stenosarchaea group</taxon>
        <taxon>Methanomicrobia</taxon>
        <taxon>Methanomicrobiales</taxon>
        <taxon>Methanospirillaceae</taxon>
        <taxon>Methanospirillum</taxon>
    </lineage>
</organism>
<dbReference type="GO" id="GO:0045547">
    <property type="term" value="F:ditrans,polycis-polyprenyl diphosphate synthase [(2E,6E)-farnesyl diphosphate specific] activity"/>
    <property type="evidence" value="ECO:0007669"/>
    <property type="project" value="TreeGrafter"/>
</dbReference>
<dbReference type="Gene3D" id="3.40.1180.10">
    <property type="entry name" value="Decaprenyl diphosphate synthase-like"/>
    <property type="match status" value="1"/>
</dbReference>
<dbReference type="InterPro" id="IPR001441">
    <property type="entry name" value="UPP_synth-like"/>
</dbReference>
<evidence type="ECO:0000256" key="1">
    <source>
        <dbReference type="ARBA" id="ARBA00022679"/>
    </source>
</evidence>
<proteinExistence type="predicted"/>
<protein>
    <submittedName>
        <fullName evidence="2">Di-trans,poly-cis-decaprenylcistransferase</fullName>
    </submittedName>
</protein>
<dbReference type="InterPro" id="IPR036424">
    <property type="entry name" value="UPP_synth-like_sf"/>
</dbReference>
<sequence length="208" mass="24351">MLYRFYEWWIARNLERIPRYLCFMISDEEMRDDPGKINQVVDWCLSISSDVVRHYGNDSGIISITIHISTRDPEPNPPYLNVIRTISSKAHLILHYGKTTEDSGSGIPIAVAVGKSGREEIIDAIRKMADEHTDPQDIDEKKLEEYLTFQHQPDFVIKTGGSHLVDFLIWQSVYSELFFLDLNWRELRKVDILRSFRDFQSRIRRFGA</sequence>
<keyword evidence="3" id="KW-1185">Reference proteome</keyword>
<dbReference type="GO" id="GO:0016094">
    <property type="term" value="P:polyprenol biosynthetic process"/>
    <property type="evidence" value="ECO:0007669"/>
    <property type="project" value="TreeGrafter"/>
</dbReference>
<dbReference type="PANTHER" id="PTHR10291">
    <property type="entry name" value="DEHYDRODOLICHYL DIPHOSPHATE SYNTHASE FAMILY MEMBER"/>
    <property type="match status" value="1"/>
</dbReference>
<gene>
    <name evidence="2" type="ORF">DK846_02195</name>
</gene>
<dbReference type="RefSeq" id="WP_109967275.1">
    <property type="nucleotide sequence ID" value="NZ_CP176093.1"/>
</dbReference>
<dbReference type="Pfam" id="PF01255">
    <property type="entry name" value="Prenyltransf"/>
    <property type="match status" value="1"/>
</dbReference>
<dbReference type="OrthoDB" id="140576at2157"/>
<comment type="caution">
    <text evidence="2">The sequence shown here is derived from an EMBL/GenBank/DDBJ whole genome shotgun (WGS) entry which is preliminary data.</text>
</comment>
<evidence type="ECO:0000313" key="2">
    <source>
        <dbReference type="EMBL" id="PWR73996.1"/>
    </source>
</evidence>
<keyword evidence="1 2" id="KW-0808">Transferase</keyword>
<dbReference type="PANTHER" id="PTHR10291:SF28">
    <property type="entry name" value="UNDECAPRENYL DIPHOSPHATE SYNTHASE"/>
    <property type="match status" value="1"/>
</dbReference>
<dbReference type="FunFam" id="3.40.1180.10:FF:000016">
    <property type="entry name" value="Undecaprenyl diphosphate synthase"/>
    <property type="match status" value="1"/>
</dbReference>
<dbReference type="SUPFAM" id="SSF64005">
    <property type="entry name" value="Undecaprenyl diphosphate synthase"/>
    <property type="match status" value="1"/>
</dbReference>
<dbReference type="GeneID" id="97549342"/>
<dbReference type="EMBL" id="QGMY01000002">
    <property type="protein sequence ID" value="PWR73996.1"/>
    <property type="molecule type" value="Genomic_DNA"/>
</dbReference>
<dbReference type="Proteomes" id="UP000245657">
    <property type="component" value="Unassembled WGS sequence"/>
</dbReference>
<name>A0A2V2N8I8_9EURY</name>
<evidence type="ECO:0000313" key="3">
    <source>
        <dbReference type="Proteomes" id="UP000245657"/>
    </source>
</evidence>
<reference evidence="2 3" key="1">
    <citation type="submission" date="2018-05" db="EMBL/GenBank/DDBJ databases">
        <title>Draft genome of Methanospirillum lacunae Ki8-1.</title>
        <authorList>
            <person name="Dueholm M.S."/>
            <person name="Nielsen P.H."/>
            <person name="Bakmann L.F."/>
            <person name="Otzen D.E."/>
        </authorList>
    </citation>
    <scope>NUCLEOTIDE SEQUENCE [LARGE SCALE GENOMIC DNA]</scope>
    <source>
        <strain evidence="2 3">Ki8-1</strain>
    </source>
</reference>
<accession>A0A2V2N8I8</accession>
<dbReference type="AlphaFoldDB" id="A0A2V2N8I8"/>